<name>A0AA96JG48_9MICO</name>
<evidence type="ECO:0000313" key="1">
    <source>
        <dbReference type="EMBL" id="WNM27554.1"/>
    </source>
</evidence>
<protein>
    <submittedName>
        <fullName evidence="1">Uncharacterized protein</fullName>
    </submittedName>
</protein>
<organism evidence="1">
    <name type="scientific">Demequina capsici</name>
    <dbReference type="NCBI Taxonomy" id="3075620"/>
    <lineage>
        <taxon>Bacteria</taxon>
        <taxon>Bacillati</taxon>
        <taxon>Actinomycetota</taxon>
        <taxon>Actinomycetes</taxon>
        <taxon>Micrococcales</taxon>
        <taxon>Demequinaceae</taxon>
        <taxon>Demequina</taxon>
    </lineage>
</organism>
<sequence>MKDTPTMAKNRKPQPIRFNQFRKQLADQGIDDLEEIILDDDTSIFIRLGINLAGDEDDFDDFMAGVRAAEEKEELCKIILGFYEHKSADEQYKIYTDFGGKPHELVALWGTATAARQEALGKLRPRRS</sequence>
<gene>
    <name evidence="1" type="ORF">RN607_00710</name>
</gene>
<accession>A0AA96JG48</accession>
<dbReference type="EMBL" id="CP134880">
    <property type="protein sequence ID" value="WNM27554.1"/>
    <property type="molecule type" value="Genomic_DNA"/>
</dbReference>
<dbReference type="KEGG" id="dcp:RN607_00710"/>
<dbReference type="RefSeq" id="WP_313543642.1">
    <property type="nucleotide sequence ID" value="NZ_CP134880.1"/>
</dbReference>
<dbReference type="Proteomes" id="UP001303408">
    <property type="component" value="Chromosome"/>
</dbReference>
<dbReference type="AlphaFoldDB" id="A0AA96JG48"/>
<proteinExistence type="predicted"/>
<reference evidence="1" key="1">
    <citation type="submission" date="2023-09" db="EMBL/GenBank/DDBJ databases">
        <title>Demequina sp. a novel bacteria isolated from Capsicum annuum.</title>
        <authorList>
            <person name="Humaira Z."/>
            <person name="Lee J."/>
            <person name="Cho D."/>
        </authorList>
    </citation>
    <scope>NUCLEOTIDE SEQUENCE</scope>
    <source>
        <strain evidence="1">PMTSA13</strain>
    </source>
</reference>